<reference evidence="2" key="1">
    <citation type="submission" date="2020-10" db="EMBL/GenBank/DDBJ databases">
        <authorList>
            <person name="Gilroy R."/>
        </authorList>
    </citation>
    <scope>NUCLEOTIDE SEQUENCE</scope>
    <source>
        <strain evidence="2">ChiGjej1B1-24693</strain>
    </source>
</reference>
<dbReference type="Proteomes" id="UP000886842">
    <property type="component" value="Unassembled WGS sequence"/>
</dbReference>
<evidence type="ECO:0000256" key="1">
    <source>
        <dbReference type="SAM" id="MobiDB-lite"/>
    </source>
</evidence>
<sequence>SVFRHLLIGFTFMLAIAGVAVGVITLHTPVSALPVPDTASATPAGPDAEELAARERGLSRGEERTPPPVISSDALQDRNELLAQQRKEARKAAKKAEEAEKRAAEEELRRTIKEDGYDPTEATSPREIGKQIAANKYGWTGSEWTCYDNLIMSESRWVVDATNPSSGAYGIPQSLPGDKMASEGADWRTNPATQIKWGLKYVKERYGTPCSAWSFKQGHNWY</sequence>
<name>A0A9D1GWJ0_9ACTN</name>
<dbReference type="SUPFAM" id="SSF53955">
    <property type="entry name" value="Lysozyme-like"/>
    <property type="match status" value="1"/>
</dbReference>
<feature type="non-terminal residue" evidence="2">
    <location>
        <position position="1"/>
    </location>
</feature>
<feature type="compositionally biased region" description="Basic and acidic residues" evidence="1">
    <location>
        <begin position="88"/>
        <end position="116"/>
    </location>
</feature>
<gene>
    <name evidence="2" type="ORF">IAA98_05845</name>
</gene>
<dbReference type="InterPro" id="IPR023346">
    <property type="entry name" value="Lysozyme-like_dom_sf"/>
</dbReference>
<evidence type="ECO:0000313" key="2">
    <source>
        <dbReference type="EMBL" id="HIT75086.1"/>
    </source>
</evidence>
<proteinExistence type="predicted"/>
<dbReference type="EMBL" id="DVLP01000178">
    <property type="protein sequence ID" value="HIT75086.1"/>
    <property type="molecule type" value="Genomic_DNA"/>
</dbReference>
<dbReference type="AlphaFoldDB" id="A0A9D1GWJ0"/>
<feature type="compositionally biased region" description="Basic and acidic residues" evidence="1">
    <location>
        <begin position="51"/>
        <end position="65"/>
    </location>
</feature>
<protein>
    <recommendedName>
        <fullName evidence="4">Lytic transglycosylase domain-containing protein</fullName>
    </recommendedName>
</protein>
<dbReference type="Gene3D" id="1.10.530.10">
    <property type="match status" value="1"/>
</dbReference>
<accession>A0A9D1GWJ0</accession>
<feature type="region of interest" description="Disordered" evidence="1">
    <location>
        <begin position="37"/>
        <end position="72"/>
    </location>
</feature>
<feature type="region of interest" description="Disordered" evidence="1">
    <location>
        <begin position="88"/>
        <end position="126"/>
    </location>
</feature>
<reference evidence="2" key="2">
    <citation type="journal article" date="2021" name="PeerJ">
        <title>Extensive microbial diversity within the chicken gut microbiome revealed by metagenomics and culture.</title>
        <authorList>
            <person name="Gilroy R."/>
            <person name="Ravi A."/>
            <person name="Getino M."/>
            <person name="Pursley I."/>
            <person name="Horton D.L."/>
            <person name="Alikhan N.F."/>
            <person name="Baker D."/>
            <person name="Gharbi K."/>
            <person name="Hall N."/>
            <person name="Watson M."/>
            <person name="Adriaenssens E.M."/>
            <person name="Foster-Nyarko E."/>
            <person name="Jarju S."/>
            <person name="Secka A."/>
            <person name="Antonio M."/>
            <person name="Oren A."/>
            <person name="Chaudhuri R.R."/>
            <person name="La Ragione R."/>
            <person name="Hildebrand F."/>
            <person name="Pallen M.J."/>
        </authorList>
    </citation>
    <scope>NUCLEOTIDE SEQUENCE</scope>
    <source>
        <strain evidence="2">ChiGjej1B1-24693</strain>
    </source>
</reference>
<organism evidence="2 3">
    <name type="scientific">Candidatus Avipropionibacterium avicola</name>
    <dbReference type="NCBI Taxonomy" id="2840701"/>
    <lineage>
        <taxon>Bacteria</taxon>
        <taxon>Bacillati</taxon>
        <taxon>Actinomycetota</taxon>
        <taxon>Actinomycetes</taxon>
        <taxon>Propionibacteriales</taxon>
        <taxon>Propionibacteriaceae</taxon>
        <taxon>Propionibacteriaceae incertae sedis</taxon>
        <taxon>Candidatus Avipropionibacterium</taxon>
    </lineage>
</organism>
<evidence type="ECO:0008006" key="4">
    <source>
        <dbReference type="Google" id="ProtNLM"/>
    </source>
</evidence>
<evidence type="ECO:0000313" key="3">
    <source>
        <dbReference type="Proteomes" id="UP000886842"/>
    </source>
</evidence>
<comment type="caution">
    <text evidence="2">The sequence shown here is derived from an EMBL/GenBank/DDBJ whole genome shotgun (WGS) entry which is preliminary data.</text>
</comment>